<dbReference type="InterPro" id="IPR036388">
    <property type="entry name" value="WH-like_DNA-bd_sf"/>
</dbReference>
<dbReference type="SUPFAM" id="SSF46785">
    <property type="entry name" value="Winged helix' DNA-binding domain"/>
    <property type="match status" value="1"/>
</dbReference>
<evidence type="ECO:0000256" key="4">
    <source>
        <dbReference type="ARBA" id="ARBA00023163"/>
    </source>
</evidence>
<dbReference type="InterPro" id="IPR000847">
    <property type="entry name" value="LysR_HTH_N"/>
</dbReference>
<sequence>MTLTQLQVLIAVSEHKNFTRAADALGFTQSAVSQMINSLEKELGILLFHRNRRGISTSYIGERMIQHAREILRITSCMREESSASLGLEAGTLRIGVIPSVSAKVLPGLIGSFREQFPQIDIVLFEGSYEEIHSWISGSVIDVGFTTTPDKELHTFPLLQDQMKVFVSNDSPLKDEPFLTFDQLRGKCFIMVKDYGIQKLLQEHGNVPNVTFEVRDPATILSMVQERVGVTILPELFMPEVLPKVTAVPLRPAITREVVLAVRDFQYVSPVAAEFIVHSQNYMKKVETAGL</sequence>
<keyword evidence="4" id="KW-0804">Transcription</keyword>
<organism evidence="6 7">
    <name type="scientific">Paenibacillus borealis</name>
    <dbReference type="NCBI Taxonomy" id="160799"/>
    <lineage>
        <taxon>Bacteria</taxon>
        <taxon>Bacillati</taxon>
        <taxon>Bacillota</taxon>
        <taxon>Bacilli</taxon>
        <taxon>Bacillales</taxon>
        <taxon>Paenibacillaceae</taxon>
        <taxon>Paenibacillus</taxon>
    </lineage>
</organism>
<dbReference type="SUPFAM" id="SSF53850">
    <property type="entry name" value="Periplasmic binding protein-like II"/>
    <property type="match status" value="1"/>
</dbReference>
<keyword evidence="3" id="KW-0238">DNA-binding</keyword>
<comment type="caution">
    <text evidence="6">The sequence shown here is derived from an EMBL/GenBank/DDBJ whole genome shotgun (WGS) entry which is preliminary data.</text>
</comment>
<reference evidence="6 7" key="1">
    <citation type="submission" date="2016-10" db="EMBL/GenBank/DDBJ databases">
        <title>Paenibacillus species isolates.</title>
        <authorList>
            <person name="Beno S.M."/>
        </authorList>
    </citation>
    <scope>NUCLEOTIDE SEQUENCE [LARGE SCALE GENOMIC DNA]</scope>
    <source>
        <strain evidence="6 7">FSL H7-0744</strain>
    </source>
</reference>
<dbReference type="InterPro" id="IPR050950">
    <property type="entry name" value="HTH-type_LysR_regulators"/>
</dbReference>
<evidence type="ECO:0000313" key="7">
    <source>
        <dbReference type="Proteomes" id="UP000187412"/>
    </source>
</evidence>
<dbReference type="InterPro" id="IPR036390">
    <property type="entry name" value="WH_DNA-bd_sf"/>
</dbReference>
<evidence type="ECO:0000313" key="6">
    <source>
        <dbReference type="EMBL" id="OMD52506.1"/>
    </source>
</evidence>
<name>A0ABX3HR82_PAEBO</name>
<proteinExistence type="inferred from homology"/>
<evidence type="ECO:0000256" key="3">
    <source>
        <dbReference type="ARBA" id="ARBA00023125"/>
    </source>
</evidence>
<evidence type="ECO:0000256" key="1">
    <source>
        <dbReference type="ARBA" id="ARBA00009437"/>
    </source>
</evidence>
<evidence type="ECO:0000256" key="2">
    <source>
        <dbReference type="ARBA" id="ARBA00023015"/>
    </source>
</evidence>
<dbReference type="PANTHER" id="PTHR30419">
    <property type="entry name" value="HTH-TYPE TRANSCRIPTIONAL REGULATOR YBHD"/>
    <property type="match status" value="1"/>
</dbReference>
<dbReference type="Pfam" id="PF03466">
    <property type="entry name" value="LysR_substrate"/>
    <property type="match status" value="1"/>
</dbReference>
<evidence type="ECO:0000259" key="5">
    <source>
        <dbReference type="PROSITE" id="PS50931"/>
    </source>
</evidence>
<dbReference type="CDD" id="cd05466">
    <property type="entry name" value="PBP2_LTTR_substrate"/>
    <property type="match status" value="1"/>
</dbReference>
<dbReference type="Proteomes" id="UP000187412">
    <property type="component" value="Unassembled WGS sequence"/>
</dbReference>
<dbReference type="PROSITE" id="PS50931">
    <property type="entry name" value="HTH_LYSR"/>
    <property type="match status" value="1"/>
</dbReference>
<dbReference type="Pfam" id="PF00126">
    <property type="entry name" value="HTH_1"/>
    <property type="match status" value="1"/>
</dbReference>
<accession>A0ABX3HR82</accession>
<dbReference type="Gene3D" id="1.10.10.10">
    <property type="entry name" value="Winged helix-like DNA-binding domain superfamily/Winged helix DNA-binding domain"/>
    <property type="match status" value="1"/>
</dbReference>
<dbReference type="PANTHER" id="PTHR30419:SF24">
    <property type="entry name" value="HTH-TYPE TRANSCRIPTIONAL REGULATOR CZCR"/>
    <property type="match status" value="1"/>
</dbReference>
<gene>
    <name evidence="6" type="ORF">BSK56_03635</name>
</gene>
<keyword evidence="2" id="KW-0805">Transcription regulation</keyword>
<feature type="domain" description="HTH lysR-type" evidence="5">
    <location>
        <begin position="1"/>
        <end position="58"/>
    </location>
</feature>
<keyword evidence="7" id="KW-1185">Reference proteome</keyword>
<protein>
    <submittedName>
        <fullName evidence="6">Transcriptional regulator</fullName>
    </submittedName>
</protein>
<dbReference type="Gene3D" id="3.40.190.290">
    <property type="match status" value="1"/>
</dbReference>
<comment type="similarity">
    <text evidence="1">Belongs to the LysR transcriptional regulatory family.</text>
</comment>
<dbReference type="InterPro" id="IPR005119">
    <property type="entry name" value="LysR_subst-bd"/>
</dbReference>
<dbReference type="RefSeq" id="WP_076109358.1">
    <property type="nucleotide sequence ID" value="NZ_MPTB01000003.1"/>
</dbReference>
<dbReference type="EMBL" id="MPTB01000003">
    <property type="protein sequence ID" value="OMD52506.1"/>
    <property type="molecule type" value="Genomic_DNA"/>
</dbReference>
<dbReference type="PRINTS" id="PR00039">
    <property type="entry name" value="HTHLYSR"/>
</dbReference>